<dbReference type="AlphaFoldDB" id="T1BFY9"/>
<evidence type="ECO:0000313" key="1">
    <source>
        <dbReference type="EMBL" id="EQD67508.1"/>
    </source>
</evidence>
<sequence length="264" mass="24736">VNSATFSANALNIGTGGLAVATTAGDITQGGKFVVAGAVSFDAGTHAVTLNNGSNDFQGTVSATGAGVSLADANNLNVIALTDNNNGNVNLTAGGMLTLPASGINAGTGNLTLASDGGALTSSGTLSGSNVSLSGSAGLVLNSNVTAAGTLTLTSSNAAIDQTGGILMANTLTGSAAGSVTLNGANLIGNLGTFTAAGFSLTNNQALTVSSGATVDGGTSMALTTTTGDLTIDGTVKGTATTLKSAGAISEGVGGSITAGTLTG</sequence>
<dbReference type="EMBL" id="AUZY01003751">
    <property type="protein sequence ID" value="EQD67508.1"/>
    <property type="molecule type" value="Genomic_DNA"/>
</dbReference>
<dbReference type="InterPro" id="IPR043709">
    <property type="entry name" value="DUF5649"/>
</dbReference>
<proteinExistence type="predicted"/>
<dbReference type="Pfam" id="PF18886">
    <property type="entry name" value="DUF5649"/>
    <property type="match status" value="2"/>
</dbReference>
<name>T1BFY9_9ZZZZ</name>
<reference evidence="1" key="1">
    <citation type="submission" date="2013-08" db="EMBL/GenBank/DDBJ databases">
        <authorList>
            <person name="Mendez C."/>
            <person name="Richter M."/>
            <person name="Ferrer M."/>
            <person name="Sanchez J."/>
        </authorList>
    </citation>
    <scope>NUCLEOTIDE SEQUENCE</scope>
</reference>
<accession>T1BFY9</accession>
<feature type="non-terminal residue" evidence="1">
    <location>
        <position position="1"/>
    </location>
</feature>
<feature type="non-terminal residue" evidence="1">
    <location>
        <position position="264"/>
    </location>
</feature>
<protein>
    <submittedName>
        <fullName evidence="1">Uncharacterized protein</fullName>
    </submittedName>
</protein>
<organism evidence="1">
    <name type="scientific">mine drainage metagenome</name>
    <dbReference type="NCBI Taxonomy" id="410659"/>
    <lineage>
        <taxon>unclassified sequences</taxon>
        <taxon>metagenomes</taxon>
        <taxon>ecological metagenomes</taxon>
    </lineage>
</organism>
<reference evidence="1" key="2">
    <citation type="journal article" date="2014" name="ISME J.">
        <title>Microbial stratification in low pH oxic and suboxic macroscopic growths along an acid mine drainage.</title>
        <authorList>
            <person name="Mendez-Garcia C."/>
            <person name="Mesa V."/>
            <person name="Sprenger R.R."/>
            <person name="Richter M."/>
            <person name="Diez M.S."/>
            <person name="Solano J."/>
            <person name="Bargiela R."/>
            <person name="Golyshina O.V."/>
            <person name="Manteca A."/>
            <person name="Ramos J.L."/>
            <person name="Gallego J.R."/>
            <person name="Llorente I."/>
            <person name="Martins Dos Santos V.A."/>
            <person name="Jensen O.N."/>
            <person name="Pelaez A.I."/>
            <person name="Sanchez J."/>
            <person name="Ferrer M."/>
        </authorList>
    </citation>
    <scope>NUCLEOTIDE SEQUENCE</scope>
</reference>
<comment type="caution">
    <text evidence="1">The sequence shown here is derived from an EMBL/GenBank/DDBJ whole genome shotgun (WGS) entry which is preliminary data.</text>
</comment>
<gene>
    <name evidence="1" type="ORF">B1B_05911</name>
</gene>